<dbReference type="AlphaFoldDB" id="A0AAV8VUD4"/>
<evidence type="ECO:0000256" key="2">
    <source>
        <dbReference type="SAM" id="MobiDB-lite"/>
    </source>
</evidence>
<reference evidence="3 4" key="1">
    <citation type="journal article" date="2023" name="Insect Mol. Biol.">
        <title>Genome sequencing provides insights into the evolution of gene families encoding plant cell wall-degrading enzymes in longhorned beetles.</title>
        <authorList>
            <person name="Shin N.R."/>
            <person name="Okamura Y."/>
            <person name="Kirsch R."/>
            <person name="Pauchet Y."/>
        </authorList>
    </citation>
    <scope>NUCLEOTIDE SEQUENCE [LARGE SCALE GENOMIC DNA]</scope>
    <source>
        <strain evidence="3">EAD_L_NR</strain>
    </source>
</reference>
<feature type="region of interest" description="Disordered" evidence="2">
    <location>
        <begin position="225"/>
        <end position="255"/>
    </location>
</feature>
<keyword evidence="4" id="KW-1185">Reference proteome</keyword>
<gene>
    <name evidence="3" type="ORF">NQ315_010676</name>
</gene>
<dbReference type="Proteomes" id="UP001159042">
    <property type="component" value="Unassembled WGS sequence"/>
</dbReference>
<feature type="coiled-coil region" evidence="1">
    <location>
        <begin position="258"/>
        <end position="285"/>
    </location>
</feature>
<comment type="caution">
    <text evidence="3">The sequence shown here is derived from an EMBL/GenBank/DDBJ whole genome shotgun (WGS) entry which is preliminary data.</text>
</comment>
<evidence type="ECO:0000313" key="4">
    <source>
        <dbReference type="Proteomes" id="UP001159042"/>
    </source>
</evidence>
<protein>
    <submittedName>
        <fullName evidence="3">Uncharacterized protein</fullName>
    </submittedName>
</protein>
<feature type="region of interest" description="Disordered" evidence="2">
    <location>
        <begin position="309"/>
        <end position="337"/>
    </location>
</feature>
<name>A0AAV8VUD4_9CUCU</name>
<proteinExistence type="predicted"/>
<evidence type="ECO:0000313" key="3">
    <source>
        <dbReference type="EMBL" id="KAJ8917770.1"/>
    </source>
</evidence>
<feature type="compositionally biased region" description="Basic and acidic residues" evidence="2">
    <location>
        <begin position="310"/>
        <end position="328"/>
    </location>
</feature>
<accession>A0AAV8VUD4</accession>
<evidence type="ECO:0000256" key="1">
    <source>
        <dbReference type="SAM" id="Coils"/>
    </source>
</evidence>
<sequence>MSYNQNYGYSTNPNYYMGAPEDFIPDYSDNEALSSEQHQILQGGHPNLTEIFSRNDTGAPQRQMATCQGRYLQNHQGQYMQQQCYYENPQPPQVRRLSVQQDYTQSYDPRFHQYCPLANSSRQDTNYEAMAYRSALQSVNAATLQPTHVRNYQEAMHQPSASAVQKQQSVKRYPVKVGTPKYYRKVASSGIYKRPSALCLPVASQPDPAAHKKHKKPASEIQYSCTQDPDPDQLLGKQSEPALTDHKVGSEGDFNLKTSKLDDMFDKIENENEELKAQSKRDITKFAKFLKPRVPASIKSQQETMKLKLLKQDGVDDKSASEEGKGGDETATSDTAGDSIEKLLNQLKKCELATNNDSANNLNIQTSEIENIAENTVYEDKNSSSRPKSFNYHDITNQMRKSKTEVKSFARDKDNERASVHDLRRLNLSMTTSRSFISKPPLDDHCALELHRSKSYIVNLIDKALSKELGTVPSNRSYREFNDMNPRKAIDLVNKHSCGKSDKELCLEITSALTDSIISNATVPEVSEIHRIPASSSAGKVCCCNSEEPTYIKQLKQLRWGHLKHIQREVRRLEDLERFLDSCSLNPISEI</sequence>
<organism evidence="3 4">
    <name type="scientific">Exocentrus adspersus</name>
    <dbReference type="NCBI Taxonomy" id="1586481"/>
    <lineage>
        <taxon>Eukaryota</taxon>
        <taxon>Metazoa</taxon>
        <taxon>Ecdysozoa</taxon>
        <taxon>Arthropoda</taxon>
        <taxon>Hexapoda</taxon>
        <taxon>Insecta</taxon>
        <taxon>Pterygota</taxon>
        <taxon>Neoptera</taxon>
        <taxon>Endopterygota</taxon>
        <taxon>Coleoptera</taxon>
        <taxon>Polyphaga</taxon>
        <taxon>Cucujiformia</taxon>
        <taxon>Chrysomeloidea</taxon>
        <taxon>Cerambycidae</taxon>
        <taxon>Lamiinae</taxon>
        <taxon>Acanthocinini</taxon>
        <taxon>Exocentrus</taxon>
    </lineage>
</organism>
<dbReference type="EMBL" id="JANEYG010000030">
    <property type="protein sequence ID" value="KAJ8917770.1"/>
    <property type="molecule type" value="Genomic_DNA"/>
</dbReference>
<keyword evidence="1" id="KW-0175">Coiled coil</keyword>